<keyword evidence="8 12" id="KW-0862">Zinc</keyword>
<dbReference type="Gene3D" id="3.90.580.10">
    <property type="entry name" value="Zinc finger, CHC2-type domain"/>
    <property type="match status" value="1"/>
</dbReference>
<evidence type="ECO:0000256" key="14">
    <source>
        <dbReference type="PIRSR" id="PIRSR002811-1"/>
    </source>
</evidence>
<dbReference type="Pfam" id="PF01807">
    <property type="entry name" value="Zn_ribbon_DnaG"/>
    <property type="match status" value="1"/>
</dbReference>
<keyword evidence="2 12" id="KW-0639">Primosome</keyword>
<organism evidence="16 17">
    <name type="scientific">Buchnera aphidicola</name>
    <name type="common">Pentalonia nigronervosa</name>
    <dbReference type="NCBI Taxonomy" id="1309793"/>
    <lineage>
        <taxon>Bacteria</taxon>
        <taxon>Pseudomonadati</taxon>
        <taxon>Pseudomonadota</taxon>
        <taxon>Gammaproteobacteria</taxon>
        <taxon>Enterobacterales</taxon>
        <taxon>Erwiniaceae</taxon>
        <taxon>Buchnera</taxon>
    </lineage>
</organism>
<keyword evidence="6 12" id="KW-0479">Metal-binding</keyword>
<dbReference type="CDD" id="cd03364">
    <property type="entry name" value="TOPRIM_DnaG_primases"/>
    <property type="match status" value="1"/>
</dbReference>
<dbReference type="EC" id="2.7.7.101" evidence="12"/>
<comment type="catalytic activity">
    <reaction evidence="12">
        <text>ssDNA + n NTP = ssDNA/pppN(pN)n-1 hybrid + (n-1) diphosphate.</text>
        <dbReference type="EC" id="2.7.7.101"/>
    </reaction>
</comment>
<comment type="domain">
    <text evidence="12">Contains an N-terminal zinc-binding domain, a central core domain that contains the primase activity, and a C-terminal DnaB-binding domain.</text>
</comment>
<dbReference type="InterPro" id="IPR037068">
    <property type="entry name" value="DNA_primase_core_N_sf"/>
</dbReference>
<dbReference type="GO" id="GO:1990077">
    <property type="term" value="C:primosome complex"/>
    <property type="evidence" value="ECO:0007669"/>
    <property type="project" value="UniProtKB-KW"/>
</dbReference>
<keyword evidence="5 12" id="KW-0235">DNA replication</keyword>
<name>A0A7H1AZ99_9GAMM</name>
<evidence type="ECO:0000256" key="4">
    <source>
        <dbReference type="ARBA" id="ARBA00022695"/>
    </source>
</evidence>
<evidence type="ECO:0000256" key="8">
    <source>
        <dbReference type="ARBA" id="ARBA00022833"/>
    </source>
</evidence>
<dbReference type="Gene3D" id="1.20.50.20">
    <property type="entry name" value="DnaG, RNA polymerase domain, helical bundle"/>
    <property type="match status" value="1"/>
</dbReference>
<gene>
    <name evidence="12" type="primary">dnaG</name>
    <name evidence="16" type="ORF">ICW73_02400</name>
</gene>
<evidence type="ECO:0000256" key="9">
    <source>
        <dbReference type="ARBA" id="ARBA00022842"/>
    </source>
</evidence>
<keyword evidence="9" id="KW-0460">Magnesium</keyword>
<evidence type="ECO:0000259" key="15">
    <source>
        <dbReference type="PROSITE" id="PS50880"/>
    </source>
</evidence>
<reference evidence="16 17" key="1">
    <citation type="submission" date="2020-09" db="EMBL/GenBank/DDBJ databases">
        <title>Genome sequence of the banana aphid, Pentalonia nigronervosa Coquerel (Hemiptera: Aphididae) and its symbionts.</title>
        <authorList>
            <person name="Mathers T.C."/>
            <person name="Mugford S.T."/>
            <person name="Hogenhout S.A."/>
            <person name="Tripathi L."/>
        </authorList>
    </citation>
    <scope>NUCLEOTIDE SEQUENCE [LARGE SCALE GENOMIC DNA]</scope>
    <source>
        <strain evidence="16">Ba4</strain>
    </source>
</reference>
<evidence type="ECO:0000256" key="6">
    <source>
        <dbReference type="ARBA" id="ARBA00022723"/>
    </source>
</evidence>
<keyword evidence="4 12" id="KW-0548">Nucleotidyltransferase</keyword>
<comment type="subunit">
    <text evidence="12">Monomer. Interacts with DnaB.</text>
</comment>
<dbReference type="Pfam" id="PF08278">
    <property type="entry name" value="DnaG_DnaB_bind"/>
    <property type="match status" value="1"/>
</dbReference>
<evidence type="ECO:0000256" key="3">
    <source>
        <dbReference type="ARBA" id="ARBA00022679"/>
    </source>
</evidence>
<dbReference type="Pfam" id="PF13155">
    <property type="entry name" value="Toprim_2"/>
    <property type="match status" value="1"/>
</dbReference>
<dbReference type="GO" id="GO:0006269">
    <property type="term" value="P:DNA replication, synthesis of primer"/>
    <property type="evidence" value="ECO:0007669"/>
    <property type="project" value="UniProtKB-UniRule"/>
</dbReference>
<dbReference type="GO" id="GO:0000428">
    <property type="term" value="C:DNA-directed RNA polymerase complex"/>
    <property type="evidence" value="ECO:0007669"/>
    <property type="project" value="UniProtKB-KW"/>
</dbReference>
<dbReference type="InterPro" id="IPR006295">
    <property type="entry name" value="DNA_primase_DnaG"/>
</dbReference>
<comment type="function">
    <text evidence="12 13">RNA polymerase that catalyzes the synthesis of short RNA molecules used as primers for DNA polymerase during DNA replication.</text>
</comment>
<feature type="domain" description="Toprim" evidence="15">
    <location>
        <begin position="257"/>
        <end position="339"/>
    </location>
</feature>
<dbReference type="InterPro" id="IPR050219">
    <property type="entry name" value="DnaG_primase"/>
</dbReference>
<dbReference type="InterPro" id="IPR036977">
    <property type="entry name" value="DNA_primase_Znf_CHC2"/>
</dbReference>
<dbReference type="Gene3D" id="3.40.1360.10">
    <property type="match status" value="1"/>
</dbReference>
<evidence type="ECO:0000256" key="12">
    <source>
        <dbReference type="HAMAP-Rule" id="MF_00974"/>
    </source>
</evidence>
<dbReference type="Gene3D" id="1.10.860.10">
    <property type="entry name" value="DNAb Helicase, Chain A"/>
    <property type="match status" value="1"/>
</dbReference>
<evidence type="ECO:0000256" key="2">
    <source>
        <dbReference type="ARBA" id="ARBA00022515"/>
    </source>
</evidence>
<keyword evidence="11 12" id="KW-0804">Transcription</keyword>
<keyword evidence="10 12" id="KW-0238">DNA-binding</keyword>
<dbReference type="PIRSF" id="PIRSF002811">
    <property type="entry name" value="DnaG"/>
    <property type="match status" value="1"/>
</dbReference>
<comment type="similarity">
    <text evidence="12 13">Belongs to the DnaG primase family.</text>
</comment>
<dbReference type="Gene3D" id="3.90.980.10">
    <property type="entry name" value="DNA primase, catalytic core, N-terminal domain"/>
    <property type="match status" value="1"/>
</dbReference>
<dbReference type="SMART" id="SM00493">
    <property type="entry name" value="TOPRIM"/>
    <property type="match status" value="1"/>
</dbReference>
<dbReference type="FunFam" id="3.90.580.10:FF:000001">
    <property type="entry name" value="DNA primase"/>
    <property type="match status" value="1"/>
</dbReference>
<keyword evidence="7 12" id="KW-0863">Zinc-finger</keyword>
<evidence type="ECO:0000256" key="5">
    <source>
        <dbReference type="ARBA" id="ARBA00022705"/>
    </source>
</evidence>
<dbReference type="SUPFAM" id="SSF56731">
    <property type="entry name" value="DNA primase core"/>
    <property type="match status" value="1"/>
</dbReference>
<dbReference type="InterPro" id="IPR030846">
    <property type="entry name" value="DnaG_bac"/>
</dbReference>
<dbReference type="SMART" id="SM00400">
    <property type="entry name" value="ZnF_CHCC"/>
    <property type="match status" value="1"/>
</dbReference>
<dbReference type="SMART" id="SM00766">
    <property type="entry name" value="DnaG_DnaB_bind"/>
    <property type="match status" value="1"/>
</dbReference>
<dbReference type="InterPro" id="IPR013173">
    <property type="entry name" value="DNA_primase_DnaG_DnaB-bd_dom"/>
</dbReference>
<dbReference type="Pfam" id="PF08275">
    <property type="entry name" value="DNAG_N"/>
    <property type="match status" value="1"/>
</dbReference>
<comment type="cofactor">
    <cofactor evidence="12 13 14">
        <name>Zn(2+)</name>
        <dbReference type="ChEBI" id="CHEBI:29105"/>
    </cofactor>
    <text evidence="12 13 14">Binds 1 zinc ion per monomer.</text>
</comment>
<dbReference type="InterPro" id="IPR016136">
    <property type="entry name" value="DNA_helicase_N/primase_C"/>
</dbReference>
<accession>A0A7H1AZ99</accession>
<feature type="zinc finger region" description="CHC2-type" evidence="12 14">
    <location>
        <begin position="40"/>
        <end position="64"/>
    </location>
</feature>
<dbReference type="GO" id="GO:0003677">
    <property type="term" value="F:DNA binding"/>
    <property type="evidence" value="ECO:0007669"/>
    <property type="project" value="UniProtKB-KW"/>
</dbReference>
<dbReference type="GO" id="GO:0008270">
    <property type="term" value="F:zinc ion binding"/>
    <property type="evidence" value="ECO:0007669"/>
    <property type="project" value="UniProtKB-UniRule"/>
</dbReference>
<dbReference type="PROSITE" id="PS50880">
    <property type="entry name" value="TOPRIM"/>
    <property type="match status" value="1"/>
</dbReference>
<dbReference type="EMBL" id="CP061275">
    <property type="protein sequence ID" value="QNS01804.1"/>
    <property type="molecule type" value="Genomic_DNA"/>
</dbReference>
<evidence type="ECO:0000313" key="17">
    <source>
        <dbReference type="Proteomes" id="UP000516346"/>
    </source>
</evidence>
<dbReference type="InterPro" id="IPR019475">
    <property type="entry name" value="DNA_primase_DnaB-bd"/>
</dbReference>
<dbReference type="InterPro" id="IPR006171">
    <property type="entry name" value="TOPRIM_dom"/>
</dbReference>
<sequence>MTGTIPKYFINELLFRTNIIELINTRIKLKKNGKNYQTNCPFHYDKTPSFTVNYEKQFYYCFGCRNYGNAIDFLMHYEHLTFVESIEELSILHGMQIPFHNSQKNHNNDYIKKQKMYFLTNKIAFLYHKNIHCTHIAHQYLSKRGINKKMIQMFLIGYSDVEWQIFSSKINITTNLEKQLLDQKIININKMGKRYDCFQGRIIFPIQDKHGRILGFGGRSINNTFPKYLNSPETNIFHKGKQIYGLYQVKKKHPKPAYLLVVEGYIDVIILTQYNIDYVVSLLGTAITKEQTRLLFQNSSTIIYCYDGDTAGRNASWHALKNSLPYISDEKILKFVFLPKNEDPDSIIQKEGKEKFQKRIENAMTMTEFFFKYISKNINLSSNDDKFHLSAQALPLINSIPSDTIQLYLRQVLARKIGILDDDQLEKFLYYKKNETKKIQQFQIKRTSMRILIGLLVQNPHLSKITPELKQFENAKIKGLSIFLEILNTCTKYPNINTGQLLELYRDKKIIHILKILSRWDHMIVQKEISNVFLDSLTNIYNKILEKRQEYLISKERLIGLKKCEKQEIWNINKKLSKKCKLF</sequence>
<evidence type="ECO:0000256" key="11">
    <source>
        <dbReference type="ARBA" id="ARBA00023163"/>
    </source>
</evidence>
<dbReference type="GO" id="GO:0003899">
    <property type="term" value="F:DNA-directed RNA polymerase activity"/>
    <property type="evidence" value="ECO:0007669"/>
    <property type="project" value="UniProtKB-UniRule"/>
</dbReference>
<evidence type="ECO:0000256" key="1">
    <source>
        <dbReference type="ARBA" id="ARBA00022478"/>
    </source>
</evidence>
<dbReference type="InterPro" id="IPR034151">
    <property type="entry name" value="TOPRIM_DnaG_bac"/>
</dbReference>
<dbReference type="AlphaFoldDB" id="A0A7H1AZ99"/>
<evidence type="ECO:0000313" key="16">
    <source>
        <dbReference type="EMBL" id="QNS01804.1"/>
    </source>
</evidence>
<dbReference type="SUPFAM" id="SSF57783">
    <property type="entry name" value="Zinc beta-ribbon"/>
    <property type="match status" value="1"/>
</dbReference>
<evidence type="ECO:0000256" key="10">
    <source>
        <dbReference type="ARBA" id="ARBA00023125"/>
    </source>
</evidence>
<dbReference type="Proteomes" id="UP000516346">
    <property type="component" value="Chromosome"/>
</dbReference>
<keyword evidence="3 12" id="KW-0808">Transferase</keyword>
<dbReference type="PANTHER" id="PTHR30313:SF2">
    <property type="entry name" value="DNA PRIMASE"/>
    <property type="match status" value="1"/>
</dbReference>
<dbReference type="Pfam" id="PF10410">
    <property type="entry name" value="DnaB_bind"/>
    <property type="match status" value="1"/>
</dbReference>
<dbReference type="InterPro" id="IPR013264">
    <property type="entry name" value="DNAG_N"/>
</dbReference>
<dbReference type="SUPFAM" id="SSF117023">
    <property type="entry name" value="DNA primase DnaG, C-terminal domain"/>
    <property type="match status" value="1"/>
</dbReference>
<evidence type="ECO:0000256" key="13">
    <source>
        <dbReference type="PIRNR" id="PIRNR002811"/>
    </source>
</evidence>
<keyword evidence="1 12" id="KW-0240">DNA-directed RNA polymerase</keyword>
<dbReference type="PANTHER" id="PTHR30313">
    <property type="entry name" value="DNA PRIMASE"/>
    <property type="match status" value="1"/>
</dbReference>
<protein>
    <recommendedName>
        <fullName evidence="12 13">DNA primase</fullName>
        <ecNumber evidence="12">2.7.7.101</ecNumber>
    </recommendedName>
</protein>
<proteinExistence type="inferred from homology"/>
<dbReference type="NCBIfam" id="TIGR01391">
    <property type="entry name" value="dnaG"/>
    <property type="match status" value="1"/>
</dbReference>
<dbReference type="FunFam" id="3.40.1360.10:FF:000002">
    <property type="entry name" value="DNA primase"/>
    <property type="match status" value="1"/>
</dbReference>
<dbReference type="GO" id="GO:0005737">
    <property type="term" value="C:cytoplasm"/>
    <property type="evidence" value="ECO:0007669"/>
    <property type="project" value="TreeGrafter"/>
</dbReference>
<evidence type="ECO:0000256" key="7">
    <source>
        <dbReference type="ARBA" id="ARBA00022771"/>
    </source>
</evidence>
<dbReference type="InterPro" id="IPR002694">
    <property type="entry name" value="Znf_CHC2"/>
</dbReference>
<dbReference type="HAMAP" id="MF_00974">
    <property type="entry name" value="DNA_primase_DnaG"/>
    <property type="match status" value="1"/>
</dbReference>